<keyword evidence="1" id="KW-0328">Glycosyltransferase</keyword>
<accession>A0ABD3THM2</accession>
<evidence type="ECO:0000313" key="5">
    <source>
        <dbReference type="EMBL" id="KAL3836292.1"/>
    </source>
</evidence>
<organism evidence="5 6">
    <name type="scientific">Sinanodonta woodiana</name>
    <name type="common">Chinese pond mussel</name>
    <name type="synonym">Anodonta woodiana</name>
    <dbReference type="NCBI Taxonomy" id="1069815"/>
    <lineage>
        <taxon>Eukaryota</taxon>
        <taxon>Metazoa</taxon>
        <taxon>Spiralia</taxon>
        <taxon>Lophotrochozoa</taxon>
        <taxon>Mollusca</taxon>
        <taxon>Bivalvia</taxon>
        <taxon>Autobranchia</taxon>
        <taxon>Heteroconchia</taxon>
        <taxon>Palaeoheterodonta</taxon>
        <taxon>Unionida</taxon>
        <taxon>Unionoidea</taxon>
        <taxon>Unionidae</taxon>
        <taxon>Unioninae</taxon>
        <taxon>Sinanodonta</taxon>
    </lineage>
</organism>
<evidence type="ECO:0000256" key="3">
    <source>
        <dbReference type="ARBA" id="ARBA00023180"/>
    </source>
</evidence>
<dbReference type="PANTHER" id="PTHR20961">
    <property type="entry name" value="GLYCOSYLTRANSFERASE"/>
    <property type="match status" value="1"/>
</dbReference>
<sequence length="489" mass="56111">MASSIQTKTSIFCAILVIALIVSVAYIFDVDGFSIPQILSNSVFSLGGASEVRYTFNEANLTFNKSFFSFRERDYVYFTSAYPIDKEPLATWSKPDNLKRVCDDKLMIYGEHYAMVHDIIFDPRGMYRPEATGGIPLKDLIPIVNQIKPDFARYEPGKGLWKINCNVQPGGWNPAHVPFYGLTSFISKEEWSKLLVSGANGQNITVFSNFTIAFRRGDYANMHQYTMNTFNMFLVMVALRKQPKEITILIVDDAPQTFAFDQAWERAYGPTIHAGHIKSPVLFKNVAWNIHEPFSPMAQYKENEVHYLEDFRSFFIQQHGLNPDYPLDCTRPHVTVIFRRNKVYHLGNIEGNVGRKILNEAEIVSAIKSVIPNVYIRAPLLEVYPMGEQLSIISSTDILVGMHGAGMSHTMYLPRHAGVLEMFPKDFKVNRPWYCVYEAICRWRKLHYISWENRNSSIELPFDQIAIPLEMVVANVKMLYEKICHVHLN</sequence>
<evidence type="ECO:0000256" key="1">
    <source>
        <dbReference type="ARBA" id="ARBA00022676"/>
    </source>
</evidence>
<gene>
    <name evidence="5" type="ORF">ACJMK2_021729</name>
</gene>
<dbReference type="Proteomes" id="UP001634394">
    <property type="component" value="Unassembled WGS sequence"/>
</dbReference>
<feature type="domain" description="Glycosyltransferase 61 catalytic" evidence="4">
    <location>
        <begin position="323"/>
        <end position="420"/>
    </location>
</feature>
<reference evidence="5 6" key="1">
    <citation type="submission" date="2024-11" db="EMBL/GenBank/DDBJ databases">
        <title>Chromosome-level genome assembly of the freshwater bivalve Anodonta woodiana.</title>
        <authorList>
            <person name="Chen X."/>
        </authorList>
    </citation>
    <scope>NUCLEOTIDE SEQUENCE [LARGE SCALE GENOMIC DNA]</scope>
    <source>
        <strain evidence="5">MN2024</strain>
        <tissue evidence="5">Gills</tissue>
    </source>
</reference>
<proteinExistence type="predicted"/>
<evidence type="ECO:0000256" key="2">
    <source>
        <dbReference type="ARBA" id="ARBA00022679"/>
    </source>
</evidence>
<dbReference type="InterPro" id="IPR007657">
    <property type="entry name" value="Glycosyltransferase_61"/>
</dbReference>
<dbReference type="Pfam" id="PF04577">
    <property type="entry name" value="Glyco_transf_61"/>
    <property type="match status" value="1"/>
</dbReference>
<protein>
    <recommendedName>
        <fullName evidence="4">Glycosyltransferase 61 catalytic domain-containing protein</fullName>
    </recommendedName>
</protein>
<comment type="caution">
    <text evidence="5">The sequence shown here is derived from an EMBL/GenBank/DDBJ whole genome shotgun (WGS) entry which is preliminary data.</text>
</comment>
<keyword evidence="6" id="KW-1185">Reference proteome</keyword>
<dbReference type="EMBL" id="JBJQND010000018">
    <property type="protein sequence ID" value="KAL3836292.1"/>
    <property type="molecule type" value="Genomic_DNA"/>
</dbReference>
<keyword evidence="3" id="KW-0325">Glycoprotein</keyword>
<evidence type="ECO:0000259" key="4">
    <source>
        <dbReference type="Pfam" id="PF04577"/>
    </source>
</evidence>
<evidence type="ECO:0000313" key="6">
    <source>
        <dbReference type="Proteomes" id="UP001634394"/>
    </source>
</evidence>
<dbReference type="InterPro" id="IPR049625">
    <property type="entry name" value="Glyco_transf_61_cat"/>
</dbReference>
<dbReference type="AlphaFoldDB" id="A0ABD3THM2"/>
<keyword evidence="2" id="KW-0808">Transferase</keyword>
<dbReference type="GO" id="GO:0016757">
    <property type="term" value="F:glycosyltransferase activity"/>
    <property type="evidence" value="ECO:0007669"/>
    <property type="project" value="UniProtKB-KW"/>
</dbReference>
<name>A0ABD3THM2_SINWO</name>